<dbReference type="RefSeq" id="WP_270072339.1">
    <property type="nucleotide sequence ID" value="NZ_JAJAQC010000017.1"/>
</dbReference>
<gene>
    <name evidence="1" type="ORF">LG943_12115</name>
</gene>
<sequence length="141" mass="14975">MAQRRRGNRQIGVRRDKNVKLSLSEDEHALLAKAALAKDMTLSSYCAYAALAVARDEVDPTPDVRETMVALNDQITRLCDAGVRLGGLATADVTDAAAGSGGGAVEGADGAPAPGLLLRRIARLVDELEDTAYELKRSVRQ</sequence>
<accession>A0A9X3NKN2</accession>
<evidence type="ECO:0008006" key="3">
    <source>
        <dbReference type="Google" id="ProtNLM"/>
    </source>
</evidence>
<keyword evidence="2" id="KW-1185">Reference proteome</keyword>
<evidence type="ECO:0000313" key="1">
    <source>
        <dbReference type="EMBL" id="MDA0565058.1"/>
    </source>
</evidence>
<name>A0A9X3NKN2_9ACTN</name>
<evidence type="ECO:0000313" key="2">
    <source>
        <dbReference type="Proteomes" id="UP001140076"/>
    </source>
</evidence>
<dbReference type="EMBL" id="JAJAQC010000017">
    <property type="protein sequence ID" value="MDA0565058.1"/>
    <property type="molecule type" value="Genomic_DNA"/>
</dbReference>
<organism evidence="1 2">
    <name type="scientific">Streptomonospora mangrovi</name>
    <dbReference type="NCBI Taxonomy" id="2883123"/>
    <lineage>
        <taxon>Bacteria</taxon>
        <taxon>Bacillati</taxon>
        <taxon>Actinomycetota</taxon>
        <taxon>Actinomycetes</taxon>
        <taxon>Streptosporangiales</taxon>
        <taxon>Nocardiopsidaceae</taxon>
        <taxon>Streptomonospora</taxon>
    </lineage>
</organism>
<comment type="caution">
    <text evidence="1">The sequence shown here is derived from an EMBL/GenBank/DDBJ whole genome shotgun (WGS) entry which is preliminary data.</text>
</comment>
<dbReference type="AlphaFoldDB" id="A0A9X3NKN2"/>
<proteinExistence type="predicted"/>
<reference evidence="1" key="1">
    <citation type="submission" date="2021-10" db="EMBL/GenBank/DDBJ databases">
        <title>Streptomonospora sp. nov., isolated from mangrove soil.</title>
        <authorList>
            <person name="Chen X."/>
            <person name="Ge X."/>
            <person name="Liu W."/>
        </authorList>
    </citation>
    <scope>NUCLEOTIDE SEQUENCE</scope>
    <source>
        <strain evidence="1">S1-112</strain>
    </source>
</reference>
<dbReference type="Proteomes" id="UP001140076">
    <property type="component" value="Unassembled WGS sequence"/>
</dbReference>
<protein>
    <recommendedName>
        <fullName evidence="3">Mobilization protein</fullName>
    </recommendedName>
</protein>